<dbReference type="RefSeq" id="WP_144354290.1">
    <property type="nucleotide sequence ID" value="NZ_CBCRVV010000047.1"/>
</dbReference>
<proteinExistence type="predicted"/>
<dbReference type="Proteomes" id="UP000315648">
    <property type="component" value="Unassembled WGS sequence"/>
</dbReference>
<evidence type="ECO:0000313" key="1">
    <source>
        <dbReference type="EMBL" id="TSJ74691.1"/>
    </source>
</evidence>
<evidence type="ECO:0000313" key="2">
    <source>
        <dbReference type="Proteomes" id="UP000315648"/>
    </source>
</evidence>
<accession>A0A556QDI6</accession>
<comment type="caution">
    <text evidence="1">The sequence shown here is derived from an EMBL/GenBank/DDBJ whole genome shotgun (WGS) entry which is preliminary data.</text>
</comment>
<keyword evidence="2" id="KW-1185">Reference proteome</keyword>
<dbReference type="OrthoDB" id="9953536at2"/>
<organism evidence="1 2">
    <name type="scientific">Rariglobus hedericola</name>
    <dbReference type="NCBI Taxonomy" id="2597822"/>
    <lineage>
        <taxon>Bacteria</taxon>
        <taxon>Pseudomonadati</taxon>
        <taxon>Verrucomicrobiota</taxon>
        <taxon>Opitutia</taxon>
        <taxon>Opitutales</taxon>
        <taxon>Opitutaceae</taxon>
        <taxon>Rariglobus</taxon>
    </lineage>
</organism>
<sequence length="121" mass="13412">MKRTIFQFSLLVLGIIIGYCGKLLADASTPEKYGIQVEGLHITGQLSDFQKNEIEAITVAAKSLDSKYPIMSIKFKSPGEVEIMTGVVRGPLDGGGNYFDLKKQNGKWIQANPDSRRFWVS</sequence>
<dbReference type="EMBL" id="VMBG01000005">
    <property type="protein sequence ID" value="TSJ74691.1"/>
    <property type="molecule type" value="Genomic_DNA"/>
</dbReference>
<protein>
    <submittedName>
        <fullName evidence="1">Uncharacterized protein</fullName>
    </submittedName>
</protein>
<dbReference type="AlphaFoldDB" id="A0A556QDI6"/>
<gene>
    <name evidence="1" type="ORF">FPL22_17250</name>
</gene>
<name>A0A556QDI6_9BACT</name>
<reference evidence="1 2" key="1">
    <citation type="submission" date="2019-07" db="EMBL/GenBank/DDBJ databases">
        <title>Description of 53C-WASEF.</title>
        <authorList>
            <person name="Pitt A."/>
            <person name="Hahn M.W."/>
        </authorList>
    </citation>
    <scope>NUCLEOTIDE SEQUENCE [LARGE SCALE GENOMIC DNA]</scope>
    <source>
        <strain evidence="1 2">53C-WASEF</strain>
    </source>
</reference>